<dbReference type="Proteomes" id="UP000001366">
    <property type="component" value="Chromosome"/>
</dbReference>
<proteinExistence type="predicted"/>
<keyword evidence="2" id="KW-1185">Reference proteome</keyword>
<evidence type="ECO:0000313" key="2">
    <source>
        <dbReference type="Proteomes" id="UP000001366"/>
    </source>
</evidence>
<dbReference type="PaxDb" id="123214-PERMA_1052"/>
<dbReference type="HOGENOM" id="CLU_3293978_0_0_0"/>
<evidence type="ECO:0000313" key="1">
    <source>
        <dbReference type="EMBL" id="ACO03205.1"/>
    </source>
</evidence>
<sequence length="40" mass="4346">MQVSKILIFLGLIGALFLTSGCSIHVSGSVGKNFYFRINN</sequence>
<keyword evidence="1" id="KW-0449">Lipoprotein</keyword>
<name>C0QQ92_PERMH</name>
<dbReference type="KEGG" id="pmx:PERMA_1052"/>
<gene>
    <name evidence="1" type="ordered locus">PERMA_1052</name>
</gene>
<organism evidence="1 2">
    <name type="scientific">Persephonella marina (strain DSM 14350 / EX-H1)</name>
    <dbReference type="NCBI Taxonomy" id="123214"/>
    <lineage>
        <taxon>Bacteria</taxon>
        <taxon>Pseudomonadati</taxon>
        <taxon>Aquificota</taxon>
        <taxon>Aquificia</taxon>
        <taxon>Aquificales</taxon>
        <taxon>Hydrogenothermaceae</taxon>
        <taxon>Persephonella</taxon>
    </lineage>
</organism>
<accession>C0QQ92</accession>
<dbReference type="AlphaFoldDB" id="C0QQ92"/>
<reference evidence="1 2" key="1">
    <citation type="journal article" date="2009" name="J. Bacteriol.">
        <title>Complete and draft genome sequences of six members of the Aquificales.</title>
        <authorList>
            <person name="Reysenbach A.L."/>
            <person name="Hamamura N."/>
            <person name="Podar M."/>
            <person name="Griffiths E."/>
            <person name="Ferreira S."/>
            <person name="Hochstein R."/>
            <person name="Heidelberg J."/>
            <person name="Johnson J."/>
            <person name="Mead D."/>
            <person name="Pohorille A."/>
            <person name="Sarmiento M."/>
            <person name="Schweighofer K."/>
            <person name="Seshadri R."/>
            <person name="Voytek M.A."/>
        </authorList>
    </citation>
    <scope>NUCLEOTIDE SEQUENCE [LARGE SCALE GENOMIC DNA]</scope>
    <source>
        <strain evidence="2">DSM 14350 / EX-H1</strain>
    </source>
</reference>
<dbReference type="EMBL" id="CP001230">
    <property type="protein sequence ID" value="ACO03205.1"/>
    <property type="molecule type" value="Genomic_DNA"/>
</dbReference>
<protein>
    <submittedName>
        <fullName evidence="1">Putative lipoprotein</fullName>
    </submittedName>
</protein>
<dbReference type="PROSITE" id="PS51257">
    <property type="entry name" value="PROKAR_LIPOPROTEIN"/>
    <property type="match status" value="1"/>
</dbReference>